<dbReference type="InterPro" id="IPR051687">
    <property type="entry name" value="Peroxisomal_Beta-Oxidation"/>
</dbReference>
<dbReference type="KEGG" id="vpn:A21D_01017"/>
<organism evidence="3 4">
    <name type="scientific">Virgibacillus dokdonensis</name>
    <dbReference type="NCBI Taxonomy" id="302167"/>
    <lineage>
        <taxon>Bacteria</taxon>
        <taxon>Bacillati</taxon>
        <taxon>Bacillota</taxon>
        <taxon>Bacilli</taxon>
        <taxon>Bacillales</taxon>
        <taxon>Bacillaceae</taxon>
        <taxon>Virgibacillus</taxon>
    </lineage>
</organism>
<evidence type="ECO:0000256" key="1">
    <source>
        <dbReference type="ARBA" id="ARBA00006484"/>
    </source>
</evidence>
<proteinExistence type="inferred from homology"/>
<reference evidence="4" key="1">
    <citation type="submission" date="2016-11" db="EMBL/GenBank/DDBJ databases">
        <title>Complete genome sequence of Virgibacillus pantothenticus 21D, a halophilic bacterium isolated from the deep hypersaline anoxic basin Discovery in the Mediterranean Sea.</title>
        <authorList>
            <person name="Zeaiter Z."/>
            <person name="Booth J.M."/>
            <person name="Prosdocimi E.M."/>
            <person name="Mapelli F."/>
            <person name="Fusi M."/>
            <person name="Daffonchio D."/>
            <person name="Borin S."/>
            <person name="Crotti E."/>
        </authorList>
    </citation>
    <scope>NUCLEOTIDE SEQUENCE [LARGE SCALE GENOMIC DNA]</scope>
    <source>
        <strain evidence="4">21D</strain>
    </source>
</reference>
<dbReference type="RefSeq" id="WP_101932894.1">
    <property type="nucleotide sequence ID" value="NZ_CP018622.1"/>
</dbReference>
<dbReference type="GO" id="GO:0004316">
    <property type="term" value="F:3-oxoacyl-[acyl-carrier-protein] reductase (NADPH) activity"/>
    <property type="evidence" value="ECO:0007669"/>
    <property type="project" value="UniProtKB-EC"/>
</dbReference>
<gene>
    <name evidence="3" type="primary">fabG_2</name>
    <name evidence="3" type="ORF">A21D_01017</name>
</gene>
<dbReference type="PANTHER" id="PTHR45024">
    <property type="entry name" value="DEHYDROGENASES, SHORT CHAIN"/>
    <property type="match status" value="1"/>
</dbReference>
<name>A0A2K9IWJ2_9BACI</name>
<dbReference type="PRINTS" id="PR00081">
    <property type="entry name" value="GDHRDH"/>
</dbReference>
<dbReference type="Pfam" id="PF00106">
    <property type="entry name" value="adh_short"/>
    <property type="match status" value="1"/>
</dbReference>
<protein>
    <submittedName>
        <fullName evidence="3">3-oxoacyl-[acyl-carrier-protein] reductase FabG</fullName>
        <ecNumber evidence="3">1.1.1.100</ecNumber>
    </submittedName>
</protein>
<dbReference type="SUPFAM" id="SSF51735">
    <property type="entry name" value="NAD(P)-binding Rossmann-fold domains"/>
    <property type="match status" value="1"/>
</dbReference>
<dbReference type="InterPro" id="IPR002347">
    <property type="entry name" value="SDR_fam"/>
</dbReference>
<accession>A0A2K9IWJ2</accession>
<dbReference type="EC" id="1.1.1.100" evidence="3"/>
<dbReference type="InterPro" id="IPR036291">
    <property type="entry name" value="NAD(P)-bd_dom_sf"/>
</dbReference>
<keyword evidence="2 3" id="KW-0560">Oxidoreductase</keyword>
<evidence type="ECO:0000313" key="3">
    <source>
        <dbReference type="EMBL" id="AUJ24129.1"/>
    </source>
</evidence>
<dbReference type="Gene3D" id="3.40.50.720">
    <property type="entry name" value="NAD(P)-binding Rossmann-like Domain"/>
    <property type="match status" value="1"/>
</dbReference>
<evidence type="ECO:0000256" key="2">
    <source>
        <dbReference type="ARBA" id="ARBA00023002"/>
    </source>
</evidence>
<evidence type="ECO:0000313" key="4">
    <source>
        <dbReference type="Proteomes" id="UP000234237"/>
    </source>
</evidence>
<sequence>MLNGKVILITGPNIGIGKSITLRLAKEGTLIGVNGTNQKNIDDVIRETNSFDGKAIGICESIEGMEGGEEILNILIGEYGKIDILFNNAGFNRDIMTISMTKSEWDKVINVNLKGTFSCIRFSLNYMKRSGVGYIINMTSSAGLLDSISHVNHRILNNKKITDNSFETSLFEFFNKGNPCYF</sequence>
<dbReference type="AlphaFoldDB" id="A0A2K9IWJ2"/>
<dbReference type="PANTHER" id="PTHR45024:SF2">
    <property type="entry name" value="SCP2 DOMAIN-CONTAINING PROTEIN"/>
    <property type="match status" value="1"/>
</dbReference>
<comment type="similarity">
    <text evidence="1">Belongs to the short-chain dehydrogenases/reductases (SDR) family.</text>
</comment>
<dbReference type="Proteomes" id="UP000234237">
    <property type="component" value="Chromosome"/>
</dbReference>
<dbReference type="EMBL" id="CP018622">
    <property type="protein sequence ID" value="AUJ24129.1"/>
    <property type="molecule type" value="Genomic_DNA"/>
</dbReference>